<keyword evidence="8" id="KW-0413">Isomerase</keyword>
<proteinExistence type="inferred from homology"/>
<dbReference type="GO" id="GO:0006096">
    <property type="term" value="P:glycolytic process"/>
    <property type="evidence" value="ECO:0007669"/>
    <property type="project" value="UniProtKB-KW"/>
</dbReference>
<reference evidence="8" key="1">
    <citation type="submission" date="2020-10" db="EMBL/GenBank/DDBJ databases">
        <authorList>
            <person name="Kadnikov V."/>
            <person name="Beletsky A.V."/>
            <person name="Mardanov A.V."/>
            <person name="Karnachuk O.V."/>
            <person name="Ravin N.V."/>
        </authorList>
    </citation>
    <scope>NUCLEOTIDE SEQUENCE</scope>
    <source>
        <strain evidence="8">Bu02</strain>
    </source>
</reference>
<keyword evidence="5" id="KW-0324">Glycolysis</keyword>
<evidence type="ECO:0000256" key="2">
    <source>
        <dbReference type="ARBA" id="ARBA00006542"/>
    </source>
</evidence>
<evidence type="ECO:0000256" key="5">
    <source>
        <dbReference type="ARBA" id="ARBA00023152"/>
    </source>
</evidence>
<dbReference type="GO" id="GO:0006094">
    <property type="term" value="P:gluconeogenesis"/>
    <property type="evidence" value="ECO:0007669"/>
    <property type="project" value="UniProtKB-KW"/>
</dbReference>
<dbReference type="CDD" id="cd02218">
    <property type="entry name" value="cupin_PGI"/>
    <property type="match status" value="1"/>
</dbReference>
<evidence type="ECO:0000259" key="7">
    <source>
        <dbReference type="Pfam" id="PF06560"/>
    </source>
</evidence>
<dbReference type="InterPro" id="IPR011051">
    <property type="entry name" value="RmlC_Cupin_sf"/>
</dbReference>
<dbReference type="GO" id="GO:0005737">
    <property type="term" value="C:cytoplasm"/>
    <property type="evidence" value="ECO:0007669"/>
    <property type="project" value="InterPro"/>
</dbReference>
<dbReference type="InterPro" id="IPR014710">
    <property type="entry name" value="RmlC-like_jellyroll"/>
</dbReference>
<comment type="pathway">
    <text evidence="1">Carbohydrate degradation; glycolysis; D-glyceraldehyde 3-phosphate and glycerone phosphate from D-glucose: step 2/4.</text>
</comment>
<accession>A0AAT9LCN6</accession>
<name>A0AAT9LCN6_9FIRM</name>
<keyword evidence="4" id="KW-0312">Gluconeogenesis</keyword>
<dbReference type="Gene3D" id="2.60.120.10">
    <property type="entry name" value="Jelly Rolls"/>
    <property type="match status" value="1"/>
</dbReference>
<dbReference type="GO" id="GO:0004347">
    <property type="term" value="F:glucose-6-phosphate isomerase activity"/>
    <property type="evidence" value="ECO:0007669"/>
    <property type="project" value="UniProtKB-EC"/>
</dbReference>
<dbReference type="EC" id="5.3.1.9" evidence="3"/>
<evidence type="ECO:0000256" key="1">
    <source>
        <dbReference type="ARBA" id="ARBA00004926"/>
    </source>
</evidence>
<protein>
    <recommendedName>
        <fullName evidence="3">glucose-6-phosphate isomerase</fullName>
        <ecNumber evidence="3">5.3.1.9</ecNumber>
    </recommendedName>
</protein>
<dbReference type="KEGG" id="fcz:IMF26_07795"/>
<dbReference type="InterPro" id="IPR010551">
    <property type="entry name" value="G6P_isomerase_prok"/>
</dbReference>
<reference evidence="8" key="2">
    <citation type="journal article" date="2023" name="Biology">
        <title>Prokaryotic Life Associated with Coal-Fire Gas Vents Revealed by Metagenomics.</title>
        <authorList>
            <person name="Kadnikov V.V."/>
            <person name="Mardanov A.V."/>
            <person name="Beletsky A.V."/>
            <person name="Karnachuk O.V."/>
            <person name="Ravin N.V."/>
        </authorList>
    </citation>
    <scope>NUCLEOTIDE SEQUENCE</scope>
    <source>
        <strain evidence="8">Bu02</strain>
    </source>
</reference>
<gene>
    <name evidence="8" type="ORF">IMF26_07795</name>
</gene>
<feature type="domain" description="Glucose-6-phosphate isomerase prokaryote" evidence="7">
    <location>
        <begin position="51"/>
        <end position="196"/>
    </location>
</feature>
<dbReference type="Pfam" id="PF06560">
    <property type="entry name" value="GPI"/>
    <property type="match status" value="1"/>
</dbReference>
<organism evidence="8">
    <name type="scientific">Candidatus Fermentithermobacillus carboniphilus</name>
    <dbReference type="NCBI Taxonomy" id="3085328"/>
    <lineage>
        <taxon>Bacteria</taxon>
        <taxon>Bacillati</taxon>
        <taxon>Bacillota</taxon>
        <taxon>Candidatus Fermentithermobacillia</taxon>
        <taxon>Candidatus Fermentithermobacillales</taxon>
        <taxon>Candidatus Fermentithermobacillaceae</taxon>
        <taxon>Candidatus Fermentithermobacillus</taxon>
    </lineage>
</organism>
<dbReference type="AlphaFoldDB" id="A0AAT9LCN6"/>
<evidence type="ECO:0000313" key="8">
    <source>
        <dbReference type="EMBL" id="QUL97968.1"/>
    </source>
</evidence>
<evidence type="ECO:0000256" key="6">
    <source>
        <dbReference type="ARBA" id="ARBA00029321"/>
    </source>
</evidence>
<evidence type="ECO:0000256" key="3">
    <source>
        <dbReference type="ARBA" id="ARBA00011952"/>
    </source>
</evidence>
<comment type="similarity">
    <text evidence="2">Belongs to the archaeal-type GPI family.</text>
</comment>
<dbReference type="EMBL" id="CP062796">
    <property type="protein sequence ID" value="QUL97968.1"/>
    <property type="molecule type" value="Genomic_DNA"/>
</dbReference>
<comment type="catalytic activity">
    <reaction evidence="6">
        <text>alpha-D-glucose 6-phosphate = beta-D-fructose 6-phosphate</text>
        <dbReference type="Rhea" id="RHEA:11816"/>
        <dbReference type="ChEBI" id="CHEBI:57634"/>
        <dbReference type="ChEBI" id="CHEBI:58225"/>
        <dbReference type="EC" id="5.3.1.9"/>
    </reaction>
</comment>
<evidence type="ECO:0000256" key="4">
    <source>
        <dbReference type="ARBA" id="ARBA00022432"/>
    </source>
</evidence>
<sequence>MKDISELVGFPVTLNDDGTLTFGHGVLSPRPEARKLKDASPVLLYPDQGGPETLYLMYRGTGLEKDQNAMINSGLRFDLTVIYPGKIGSEYVKTFGHYHPLAPGQAFTYPEVYQVIHGKAHFLMQKGGDITGEVEDFVVADFEEGDILLIPPFYGHATVNPGNDFLVIANWIAREFASVYEPIRVRKGMAYYDVEYKDKSIFMPNDSYSNHPKPRLEKPKSFPELGLRQGVSMYRAWQEGAKLDFLVKPVLYQELWKSMGIEPGERH</sequence>
<dbReference type="SUPFAM" id="SSF51182">
    <property type="entry name" value="RmlC-like cupins"/>
    <property type="match status" value="1"/>
</dbReference>